<feature type="compositionally biased region" description="Basic and acidic residues" evidence="4">
    <location>
        <begin position="604"/>
        <end position="647"/>
    </location>
</feature>
<feature type="region of interest" description="Disordered" evidence="4">
    <location>
        <begin position="560"/>
        <end position="647"/>
    </location>
</feature>
<dbReference type="InterPro" id="IPR009505">
    <property type="entry name" value="Neural_ProG_Cyt"/>
</dbReference>
<protein>
    <submittedName>
        <fullName evidence="9">Chondroitin sulfate proteoglycan 5</fullName>
    </submittedName>
</protein>
<dbReference type="GO" id="GO:0048858">
    <property type="term" value="P:cell projection morphogenesis"/>
    <property type="evidence" value="ECO:0007669"/>
    <property type="project" value="TreeGrafter"/>
</dbReference>
<feature type="region of interest" description="Disordered" evidence="4">
    <location>
        <begin position="303"/>
        <end position="385"/>
    </location>
</feature>
<evidence type="ECO:0000313" key="10">
    <source>
        <dbReference type="Proteomes" id="UP000710432"/>
    </source>
</evidence>
<keyword evidence="2" id="KW-0156">Chromatin regulator</keyword>
<feature type="domain" description="SANT" evidence="7">
    <location>
        <begin position="433"/>
        <end position="484"/>
    </location>
</feature>
<organism evidence="9 10">
    <name type="scientific">Microtus ochrogaster</name>
    <name type="common">Prairie vole</name>
    <dbReference type="NCBI Taxonomy" id="79684"/>
    <lineage>
        <taxon>Eukaryota</taxon>
        <taxon>Metazoa</taxon>
        <taxon>Chordata</taxon>
        <taxon>Craniata</taxon>
        <taxon>Vertebrata</taxon>
        <taxon>Euteleostomi</taxon>
        <taxon>Mammalia</taxon>
        <taxon>Eutheria</taxon>
        <taxon>Euarchontoglires</taxon>
        <taxon>Glires</taxon>
        <taxon>Rodentia</taxon>
        <taxon>Myomorpha</taxon>
        <taxon>Muroidea</taxon>
        <taxon>Cricetidae</taxon>
        <taxon>Arvicolinae</taxon>
        <taxon>Microtus</taxon>
    </lineage>
</organism>
<feature type="transmembrane region" description="Helical" evidence="5">
    <location>
        <begin position="1234"/>
        <end position="1259"/>
    </location>
</feature>
<dbReference type="FunFam" id="1.10.10.60:FF:000014">
    <property type="entry name" value="SWI/SNF complex subunit SMARCC2 isoform C"/>
    <property type="match status" value="1"/>
</dbReference>
<dbReference type="Pfam" id="PF16496">
    <property type="entry name" value="SWIRM-assoc_2"/>
    <property type="match status" value="1"/>
</dbReference>
<dbReference type="InterPro" id="IPR009057">
    <property type="entry name" value="Homeodomain-like_sf"/>
</dbReference>
<comment type="similarity">
    <text evidence="2">Belongs to the SMARCC family.</text>
</comment>
<dbReference type="Pfam" id="PF00249">
    <property type="entry name" value="Myb_DNA-binding"/>
    <property type="match status" value="1"/>
</dbReference>
<dbReference type="PANTHER" id="PTHR15381">
    <property type="entry name" value="CHONDROITIN SULFATE PROTEOGLYCAN 5 -RELATED"/>
    <property type="match status" value="1"/>
</dbReference>
<dbReference type="Gene3D" id="1.10.10.60">
    <property type="entry name" value="Homeodomain-like"/>
    <property type="match status" value="1"/>
</dbReference>
<dbReference type="EMBL" id="JAATJU010022660">
    <property type="protein sequence ID" value="KAH0509990.1"/>
    <property type="molecule type" value="Genomic_DNA"/>
</dbReference>
<dbReference type="InterPro" id="IPR036420">
    <property type="entry name" value="BRCT_dom_sf"/>
</dbReference>
<evidence type="ECO:0000256" key="3">
    <source>
        <dbReference type="SAM" id="Coils"/>
    </source>
</evidence>
<dbReference type="PANTHER" id="PTHR15381:SF2">
    <property type="entry name" value="CHONDROITIN SULFATE PROTEOGLYCAN 5"/>
    <property type="match status" value="1"/>
</dbReference>
<feature type="region of interest" description="Disordered" evidence="4">
    <location>
        <begin position="1090"/>
        <end position="1168"/>
    </location>
</feature>
<feature type="compositionally biased region" description="Acidic residues" evidence="4">
    <location>
        <begin position="1090"/>
        <end position="1101"/>
    </location>
</feature>
<dbReference type="SMART" id="SM00717">
    <property type="entry name" value="SANT"/>
    <property type="match status" value="1"/>
</dbReference>
<evidence type="ECO:0000259" key="7">
    <source>
        <dbReference type="PROSITE" id="PS51293"/>
    </source>
</evidence>
<gene>
    <name evidence="9" type="ORF">LTLLF_157555</name>
</gene>
<feature type="compositionally biased region" description="Basic and acidic residues" evidence="4">
    <location>
        <begin position="309"/>
        <end position="325"/>
    </location>
</feature>
<accession>A0A8J6GFR7</accession>
<feature type="compositionally biased region" description="Basic and acidic residues" evidence="4">
    <location>
        <begin position="972"/>
        <end position="988"/>
    </location>
</feature>
<evidence type="ECO:0000313" key="9">
    <source>
        <dbReference type="EMBL" id="KAH0509990.1"/>
    </source>
</evidence>
<dbReference type="GO" id="GO:0016514">
    <property type="term" value="C:SWI/SNF complex"/>
    <property type="evidence" value="ECO:0007669"/>
    <property type="project" value="UniProtKB-UniRule"/>
</dbReference>
<feature type="coiled-coil region" evidence="3">
    <location>
        <begin position="684"/>
        <end position="715"/>
    </location>
</feature>
<feature type="compositionally biased region" description="Acidic residues" evidence="4">
    <location>
        <begin position="591"/>
        <end position="600"/>
    </location>
</feature>
<dbReference type="PROSITE" id="PS50090">
    <property type="entry name" value="MYB_LIKE"/>
    <property type="match status" value="1"/>
</dbReference>
<evidence type="ECO:0000256" key="2">
    <source>
        <dbReference type="PROSITE-ProRule" id="PRU01376"/>
    </source>
</evidence>
<dbReference type="Pfam" id="PF16498">
    <property type="entry name" value="SWIRM-assoc_3"/>
    <property type="match status" value="1"/>
</dbReference>
<evidence type="ECO:0000259" key="6">
    <source>
        <dbReference type="PROSITE" id="PS50090"/>
    </source>
</evidence>
<dbReference type="Pfam" id="PF06566">
    <property type="entry name" value="Chon_Sulph_att"/>
    <property type="match status" value="1"/>
</dbReference>
<feature type="domain" description="Myb-like" evidence="6">
    <location>
        <begin position="438"/>
        <end position="480"/>
    </location>
</feature>
<feature type="domain" description="Chromo" evidence="8">
    <location>
        <begin position="27"/>
        <end position="309"/>
    </location>
</feature>
<dbReference type="InterPro" id="IPR010555">
    <property type="entry name" value="CSPG5_S_attach_dom"/>
</dbReference>
<reference evidence="9" key="1">
    <citation type="submission" date="2020-03" db="EMBL/GenBank/DDBJ databases">
        <title>Studies in the Genomics of Life Span.</title>
        <authorList>
            <person name="Glass D."/>
        </authorList>
    </citation>
    <scope>NUCLEOTIDE SEQUENCE</scope>
    <source>
        <strain evidence="9">LTLLF</strain>
        <tissue evidence="9">Muscle</tissue>
    </source>
</reference>
<feature type="region of interest" description="Disordered" evidence="4">
    <location>
        <begin position="726"/>
        <end position="788"/>
    </location>
</feature>
<dbReference type="SUPFAM" id="SSF52113">
    <property type="entry name" value="BRCT domain"/>
    <property type="match status" value="1"/>
</dbReference>
<comment type="caution">
    <text evidence="9">The sequence shown here is derived from an EMBL/GenBank/DDBJ whole genome shotgun (WGS) entry which is preliminary data.</text>
</comment>
<dbReference type="PROSITE" id="PS52032">
    <property type="entry name" value="MARR_BRCT_CHROMO"/>
    <property type="match status" value="1"/>
</dbReference>
<dbReference type="InterPro" id="IPR032451">
    <property type="entry name" value="SMARCC_C"/>
</dbReference>
<feature type="region of interest" description="MarR-like, BRCT and chromo domains module" evidence="2">
    <location>
        <begin position="27"/>
        <end position="309"/>
    </location>
</feature>
<keyword evidence="5" id="KW-0472">Membrane</keyword>
<dbReference type="InterPro" id="IPR049898">
    <property type="entry name" value="MARR_BRCT_CHROMO"/>
</dbReference>
<dbReference type="SUPFAM" id="SSF46689">
    <property type="entry name" value="Homeodomain-like"/>
    <property type="match status" value="1"/>
</dbReference>
<feature type="compositionally biased region" description="Pro residues" evidence="4">
    <location>
        <begin position="764"/>
        <end position="787"/>
    </location>
</feature>
<keyword evidence="5" id="KW-1133">Transmembrane helix</keyword>
<evidence type="ECO:0000256" key="5">
    <source>
        <dbReference type="SAM" id="Phobius"/>
    </source>
</evidence>
<sequence length="1422" mass="155821">MAAAAGGGPGAAAGAVGAGGAAAAAGLAVYRRKDGGPASKFWESPDTVSQLDSVRVWLGKHYKKYVHADAPTNKALAGLVVQLLQFQEDAFGKHVTNPAFTKLPARRGQMMTLVTGLRTTMMSLVSLDMAEMHAGASRVTKRRFDLQNPSRMDRNVEMFMNIEKTLVQNNCLTRPNIYLIPDIDLKLANKLKDIIKRHQGTFTDEKSKASHHIYPCPSSQEDEDWLRPVMRKDKQVLVHWGFYPDSYDTWVHCNDVDAEIEDPPIPEKPWKVHVKWILDTDVFNEWMNEEDYEVDENRKPVSFRQRIPTKNEEPVRSPERRDRKASANARKRKHSPSPPPPTPTESRKKSGKKGQASLYGKRRSQKEDDEQEDLTKDMEDPTPVPNIEEVVPAAQQMLNFPEKNKEKPIDLQNFGLRTDIYSKKTLAKSKGASAGREWTEQETLLLLEALEMYKDDWNKVSEHVGSRTQDECILHFLRLPIEDPYLENSDASLGPLAYQPVPFSQSGNPVMSTVAFLASVVDPRVASAAAKAALEEFSRVREEVPLELVEAHVKKVQEAARASGKVDPTYGLESSCIAGTGPDEPEKLEGSEEENMETDSDGQQLEKAENKVENESDEGDKIQDGENEKSSEKEQDSEVSEDIKPGSVVNEEHLAAVEERKIKSLVALLVETQMKKLEIKLRHFEELETIMDREKEALEQQRQQLLTERQNFHMEQLKYAELRARQQMEQQQHGQNPQQAHQHSGGPGLAPLGAAGHPGMMPHQQPPPYPLMHHQMPPPHPPQPGQIPGPGSMIPGQPMPGRMIPTVAANIHPTGSGPAPPGMPPMPGNILGPRVPLTAPNGMSREAGSAIEAEELVRSGLAWEPRANDTREEAGLPAAGEDETSWTAPGRELAAVGRGVGTEEEASAAVTGIAWLETDSPGLGGVTAETGSGDAQTLPATLQAPLEALGSSTMPPATPEATEASGPPSPTTHDKTSPVSELPKEKPLEVWLNLGGSTPEPQGPEPTHALGGHLETHPTSDIIDIDYFEGLDSEGHGADVGSFPGSPGASDSHPDTEGETPSWSLLDLYDDFTPFDESDFYPTTSFYDDLEEEEEEEDDDKDAVGAGDLEDENDLLLPSQKPGVGPGTGQPTSRWHAVPPQHTLGMVPGSSISLRPRPGDPGRDLASGGNGTECRVGFVKHNGSCRSVCDLFPSYCHNGGQCYLVENIGAFCRCNTQDYIWHKGMRCESIITDFQVMCVAVGSAALVLLLLFMMTVFFAKKLYLLKTENTKLRRTNKFRTPSELHNDNFSLSTIAEGSHPNVRKLCDTPCVSSPHARALAHYDSVVCQDDPSAPHKIQEALKSCLKEEESFNIQNSMSPKLEGGKGDQADLELHPLKEDIVLPDAVGSVASLGRSSLLFYRNPGADWVLAKGHNKAKQSCQE</sequence>
<evidence type="ECO:0000256" key="4">
    <source>
        <dbReference type="SAM" id="MobiDB-lite"/>
    </source>
</evidence>
<dbReference type="PROSITE" id="PS51293">
    <property type="entry name" value="SANT"/>
    <property type="match status" value="1"/>
</dbReference>
<dbReference type="InterPro" id="IPR017884">
    <property type="entry name" value="SANT_dom"/>
</dbReference>
<dbReference type="GO" id="GO:0010468">
    <property type="term" value="P:regulation of gene expression"/>
    <property type="evidence" value="ECO:0007669"/>
    <property type="project" value="UniProtKB-ARBA"/>
</dbReference>
<evidence type="ECO:0000256" key="1">
    <source>
        <dbReference type="ARBA" id="ARBA00023242"/>
    </source>
</evidence>
<keyword evidence="5" id="KW-0812">Transmembrane</keyword>
<dbReference type="Proteomes" id="UP000710432">
    <property type="component" value="Unassembled WGS sequence"/>
</dbReference>
<keyword evidence="1" id="KW-0539">Nucleus</keyword>
<keyword evidence="3" id="KW-0175">Coiled coil</keyword>
<evidence type="ECO:0000259" key="8">
    <source>
        <dbReference type="PROSITE" id="PS52032"/>
    </source>
</evidence>
<dbReference type="Pfam" id="PF06567">
    <property type="entry name" value="Neural_ProG_Cyt"/>
    <property type="match status" value="1"/>
</dbReference>
<name>A0A8J6GFR7_MICOH</name>
<proteinExistence type="inferred from homology"/>
<dbReference type="Pfam" id="PF16495">
    <property type="entry name" value="SWIRM-assoc_1"/>
    <property type="match status" value="1"/>
</dbReference>
<dbReference type="InterPro" id="IPR032448">
    <property type="entry name" value="SWIRM-assoc"/>
</dbReference>
<dbReference type="GO" id="GO:0006338">
    <property type="term" value="P:chromatin remodeling"/>
    <property type="evidence" value="ECO:0007669"/>
    <property type="project" value="UniProtKB-UniRule"/>
</dbReference>
<feature type="compositionally biased region" description="Low complexity" evidence="4">
    <location>
        <begin position="727"/>
        <end position="763"/>
    </location>
</feature>
<feature type="region of interest" description="Disordered" evidence="4">
    <location>
        <begin position="949"/>
        <end position="1017"/>
    </location>
</feature>
<dbReference type="InterPro" id="IPR001005">
    <property type="entry name" value="SANT/Myb"/>
</dbReference>
<feature type="region of interest" description="Disordered" evidence="4">
    <location>
        <begin position="1031"/>
        <end position="1063"/>
    </location>
</feature>
<feature type="region of interest" description="Disordered" evidence="4">
    <location>
        <begin position="861"/>
        <end position="890"/>
    </location>
</feature>
<dbReference type="GO" id="GO:0045202">
    <property type="term" value="C:synapse"/>
    <property type="evidence" value="ECO:0007669"/>
    <property type="project" value="TreeGrafter"/>
</dbReference>
<dbReference type="InterPro" id="IPR032450">
    <property type="entry name" value="SMARCC_N"/>
</dbReference>